<dbReference type="SUPFAM" id="SSF103647">
    <property type="entry name" value="TSP type-3 repeat"/>
    <property type="match status" value="1"/>
</dbReference>
<dbReference type="GO" id="GO:0005509">
    <property type="term" value="F:calcium ion binding"/>
    <property type="evidence" value="ECO:0007669"/>
    <property type="project" value="InterPro"/>
</dbReference>
<dbReference type="PANTHER" id="PTHR30582:SF2">
    <property type="entry name" value="L,D-TRANSPEPTIDASE YCIB-RELATED"/>
    <property type="match status" value="1"/>
</dbReference>
<proteinExistence type="predicted"/>
<dbReference type="GO" id="GO:0008360">
    <property type="term" value="P:regulation of cell shape"/>
    <property type="evidence" value="ECO:0007669"/>
    <property type="project" value="UniProtKB-UniRule"/>
</dbReference>
<dbReference type="GO" id="GO:0071972">
    <property type="term" value="F:peptidoglycan L,D-transpeptidase activity"/>
    <property type="evidence" value="ECO:0007669"/>
    <property type="project" value="TreeGrafter"/>
</dbReference>
<evidence type="ECO:0000256" key="8">
    <source>
        <dbReference type="ARBA" id="ARBA00022984"/>
    </source>
</evidence>
<evidence type="ECO:0000256" key="3">
    <source>
        <dbReference type="ARBA" id="ARBA00022525"/>
    </source>
</evidence>
<feature type="chain" id="PRO_5002538966" description="L,D-TPase catalytic domain-containing protein" evidence="12">
    <location>
        <begin position="26"/>
        <end position="264"/>
    </location>
</feature>
<keyword evidence="6" id="KW-0106">Calcium</keyword>
<comment type="pathway">
    <text evidence="2 10">Cell wall biogenesis; peptidoglycan biosynthesis.</text>
</comment>
<dbReference type="InterPro" id="IPR038063">
    <property type="entry name" value="Transpep_catalytic_dom"/>
</dbReference>
<dbReference type="GO" id="GO:0018104">
    <property type="term" value="P:peptidoglycan-protein cross-linking"/>
    <property type="evidence" value="ECO:0007669"/>
    <property type="project" value="TreeGrafter"/>
</dbReference>
<dbReference type="InterPro" id="IPR028974">
    <property type="entry name" value="TSP_type-3_rpt"/>
</dbReference>
<evidence type="ECO:0000256" key="4">
    <source>
        <dbReference type="ARBA" id="ARBA00022679"/>
    </source>
</evidence>
<keyword evidence="3" id="KW-0964">Secreted</keyword>
<name>A0A0G1P3H8_9BACT</name>
<dbReference type="InterPro" id="IPR059100">
    <property type="entry name" value="TSP3_bac"/>
</dbReference>
<evidence type="ECO:0000256" key="1">
    <source>
        <dbReference type="ARBA" id="ARBA00004613"/>
    </source>
</evidence>
<evidence type="ECO:0000256" key="12">
    <source>
        <dbReference type="SAM" id="SignalP"/>
    </source>
</evidence>
<evidence type="ECO:0000256" key="2">
    <source>
        <dbReference type="ARBA" id="ARBA00004752"/>
    </source>
</evidence>
<dbReference type="Pfam" id="PF18884">
    <property type="entry name" value="TSP3_bac"/>
    <property type="match status" value="4"/>
</dbReference>
<comment type="subcellular location">
    <subcellularLocation>
        <location evidence="1">Secreted</location>
    </subcellularLocation>
</comment>
<organism evidence="14 15">
    <name type="scientific">Candidatus Magasanikbacteria bacterium GW2011_GWA2_46_17</name>
    <dbReference type="NCBI Taxonomy" id="1619042"/>
    <lineage>
        <taxon>Bacteria</taxon>
        <taxon>Candidatus Magasanikiibacteriota</taxon>
    </lineage>
</organism>
<dbReference type="GO" id="GO:0016740">
    <property type="term" value="F:transferase activity"/>
    <property type="evidence" value="ECO:0007669"/>
    <property type="project" value="UniProtKB-KW"/>
</dbReference>
<dbReference type="Proteomes" id="UP000034175">
    <property type="component" value="Unassembled WGS sequence"/>
</dbReference>
<dbReference type="UniPathway" id="UPA00219"/>
<evidence type="ECO:0000256" key="5">
    <source>
        <dbReference type="ARBA" id="ARBA00022729"/>
    </source>
</evidence>
<dbReference type="CDD" id="cd16913">
    <property type="entry name" value="YkuD_like"/>
    <property type="match status" value="1"/>
</dbReference>
<keyword evidence="8 10" id="KW-0573">Peptidoglycan synthesis</keyword>
<dbReference type="PANTHER" id="PTHR30582">
    <property type="entry name" value="L,D-TRANSPEPTIDASE"/>
    <property type="match status" value="1"/>
</dbReference>
<evidence type="ECO:0000313" key="14">
    <source>
        <dbReference type="EMBL" id="KKU27137.1"/>
    </source>
</evidence>
<gene>
    <name evidence="14" type="ORF">UX39_C0004G0015</name>
</gene>
<evidence type="ECO:0000256" key="6">
    <source>
        <dbReference type="ARBA" id="ARBA00022837"/>
    </source>
</evidence>
<dbReference type="GO" id="GO:0071555">
    <property type="term" value="P:cell wall organization"/>
    <property type="evidence" value="ECO:0007669"/>
    <property type="project" value="UniProtKB-UniRule"/>
</dbReference>
<dbReference type="SUPFAM" id="SSF141523">
    <property type="entry name" value="L,D-transpeptidase catalytic domain-like"/>
    <property type="match status" value="1"/>
</dbReference>
<evidence type="ECO:0000256" key="10">
    <source>
        <dbReference type="PROSITE-ProRule" id="PRU01373"/>
    </source>
</evidence>
<keyword evidence="9 10" id="KW-0961">Cell wall biogenesis/degradation</keyword>
<evidence type="ECO:0000256" key="11">
    <source>
        <dbReference type="SAM" id="MobiDB-lite"/>
    </source>
</evidence>
<evidence type="ECO:0000256" key="9">
    <source>
        <dbReference type="ARBA" id="ARBA00023316"/>
    </source>
</evidence>
<dbReference type="PROSITE" id="PS52029">
    <property type="entry name" value="LD_TPASE"/>
    <property type="match status" value="1"/>
</dbReference>
<feature type="signal peptide" evidence="12">
    <location>
        <begin position="1"/>
        <end position="25"/>
    </location>
</feature>
<dbReference type="InterPro" id="IPR005490">
    <property type="entry name" value="LD_TPept_cat_dom"/>
</dbReference>
<dbReference type="EMBL" id="LCMA01000004">
    <property type="protein sequence ID" value="KKU27137.1"/>
    <property type="molecule type" value="Genomic_DNA"/>
</dbReference>
<keyword evidence="4" id="KW-0808">Transferase</keyword>
<dbReference type="AlphaFoldDB" id="A0A0G1P3H8"/>
<feature type="compositionally biased region" description="Basic and acidic residues" evidence="11">
    <location>
        <begin position="51"/>
        <end position="69"/>
    </location>
</feature>
<dbReference type="InterPro" id="IPR050979">
    <property type="entry name" value="LD-transpeptidase"/>
</dbReference>
<accession>A0A0G1P3H8</accession>
<reference evidence="14 15" key="1">
    <citation type="journal article" date="2015" name="Nature">
        <title>rRNA introns, odd ribosomes, and small enigmatic genomes across a large radiation of phyla.</title>
        <authorList>
            <person name="Brown C.T."/>
            <person name="Hug L.A."/>
            <person name="Thomas B.C."/>
            <person name="Sharon I."/>
            <person name="Castelle C.J."/>
            <person name="Singh A."/>
            <person name="Wilkins M.J."/>
            <person name="Williams K.H."/>
            <person name="Banfield J.F."/>
        </authorList>
    </citation>
    <scope>NUCLEOTIDE SEQUENCE [LARGE SCALE GENOMIC DNA]</scope>
</reference>
<keyword evidence="7 10" id="KW-0133">Cell shape</keyword>
<dbReference type="Gene3D" id="2.40.440.10">
    <property type="entry name" value="L,D-transpeptidase catalytic domain-like"/>
    <property type="match status" value="1"/>
</dbReference>
<feature type="active site" description="Proton donor/acceptor" evidence="10">
    <location>
        <position position="210"/>
    </location>
</feature>
<protein>
    <recommendedName>
        <fullName evidence="13">L,D-TPase catalytic domain-containing protein</fullName>
    </recommendedName>
</protein>
<feature type="active site" description="Nucleophile" evidence="10">
    <location>
        <position position="227"/>
    </location>
</feature>
<sequence length="264" mass="29497">MITYRPKLAIFLFIFASLLAINVNAAGAEEIIDSDGDGLSDNDEAQIYHTDPQKADTDGDGHNDGDEVRSGYSPLHIERKKLNRVDTDEDGLNDALEIALGTHLANADTDNDGITDGNEVANGHNPLRGGGDKSMPRRVEVDLTRQQLNYYLGNVKIGTIPVSTGVLGRETPKGEFKIMRKVHHVTYAGPGYYYPNTKWNMEFKRSFYLHGAYWHNQFGKRPMSHGCVNIAYKDVEKLYKFMKVGDKVKVFGETPHHVTIARNT</sequence>
<dbReference type="GO" id="GO:0005576">
    <property type="term" value="C:extracellular region"/>
    <property type="evidence" value="ECO:0007669"/>
    <property type="project" value="TreeGrafter"/>
</dbReference>
<dbReference type="Pfam" id="PF03734">
    <property type="entry name" value="YkuD"/>
    <property type="match status" value="1"/>
</dbReference>
<keyword evidence="5 12" id="KW-0732">Signal</keyword>
<feature type="region of interest" description="Disordered" evidence="11">
    <location>
        <begin position="50"/>
        <end position="72"/>
    </location>
</feature>
<evidence type="ECO:0000256" key="7">
    <source>
        <dbReference type="ARBA" id="ARBA00022960"/>
    </source>
</evidence>
<evidence type="ECO:0000313" key="15">
    <source>
        <dbReference type="Proteomes" id="UP000034175"/>
    </source>
</evidence>
<evidence type="ECO:0000259" key="13">
    <source>
        <dbReference type="PROSITE" id="PS52029"/>
    </source>
</evidence>
<comment type="caution">
    <text evidence="14">The sequence shown here is derived from an EMBL/GenBank/DDBJ whole genome shotgun (WGS) entry which is preliminary data.</text>
</comment>
<feature type="domain" description="L,D-TPase catalytic" evidence="13">
    <location>
        <begin position="137"/>
        <end position="251"/>
    </location>
</feature>